<dbReference type="SUPFAM" id="SSF144122">
    <property type="entry name" value="Tim10-like"/>
    <property type="match status" value="1"/>
</dbReference>
<dbReference type="OMA" id="NEICWDK"/>
<keyword evidence="1" id="KW-0653">Protein transport</keyword>
<sequence>MSFDLNNVDTSDTGVDKELKDFLMMEQKKAQFQSQINRLNDICWDKCVTDKPSTKLDSRTENCLRNCVDRFLDTSIAVAQRFATLISKQ</sequence>
<protein>
    <recommendedName>
        <fullName evidence="1">Mitochondrial import inner membrane translocase subunit</fullName>
    </recommendedName>
</protein>
<dbReference type="InterPro" id="IPR004217">
    <property type="entry name" value="Tim10-like"/>
</dbReference>
<dbReference type="EMBL" id="JAPWDV010000003">
    <property type="protein sequence ID" value="KAJ6217770.1"/>
    <property type="molecule type" value="Genomic_DNA"/>
</dbReference>
<keyword evidence="1" id="KW-0496">Mitochondrion</keyword>
<comment type="domain">
    <text evidence="1">The twin CX3C motif contains 4 conserved Cys residues that form 2 disulfide bonds in the mitochondrial intermembrane space.</text>
</comment>
<comment type="similarity">
    <text evidence="1">Belongs to the small Tim family.</text>
</comment>
<comment type="caution">
    <text evidence="3">The sequence shown here is derived from an EMBL/GenBank/DDBJ whole genome shotgun (WGS) entry which is preliminary data.</text>
</comment>
<keyword evidence="1" id="KW-0811">Translocation</keyword>
<feature type="domain" description="Tim10-like" evidence="2">
    <location>
        <begin position="22"/>
        <end position="83"/>
    </location>
</feature>
<evidence type="ECO:0000256" key="1">
    <source>
        <dbReference type="RuleBase" id="RU367043"/>
    </source>
</evidence>
<comment type="subcellular location">
    <subcellularLocation>
        <location evidence="1">Mitochondrion inner membrane</location>
        <topology evidence="1">Peripheral membrane protein</topology>
        <orientation evidence="1">Intermembrane side</orientation>
    </subcellularLocation>
</comment>
<keyword evidence="1" id="KW-1015">Disulfide bond</keyword>
<reference evidence="3" key="1">
    <citation type="submission" date="2022-12" db="EMBL/GenBank/DDBJ databases">
        <title>Genome assemblies of Blomia tropicalis.</title>
        <authorList>
            <person name="Cui Y."/>
        </authorList>
    </citation>
    <scope>NUCLEOTIDE SEQUENCE</scope>
    <source>
        <tissue evidence="3">Adult mites</tissue>
    </source>
</reference>
<comment type="subunit">
    <text evidence="1">Heterohexamer.</text>
</comment>
<name>A0A9Q0M250_BLOTA</name>
<keyword evidence="1" id="KW-0999">Mitochondrion inner membrane</keyword>
<proteinExistence type="inferred from homology"/>
<dbReference type="Pfam" id="PF02953">
    <property type="entry name" value="zf-Tim10_DDP"/>
    <property type="match status" value="1"/>
</dbReference>
<accession>A0A9Q0M250</accession>
<evidence type="ECO:0000313" key="3">
    <source>
        <dbReference type="EMBL" id="KAJ6217770.1"/>
    </source>
</evidence>
<evidence type="ECO:0000313" key="4">
    <source>
        <dbReference type="Proteomes" id="UP001142055"/>
    </source>
</evidence>
<dbReference type="GO" id="GO:0005743">
    <property type="term" value="C:mitochondrial inner membrane"/>
    <property type="evidence" value="ECO:0007669"/>
    <property type="project" value="UniProtKB-SubCell"/>
</dbReference>
<dbReference type="Gene3D" id="1.10.287.810">
    <property type="entry name" value="Mitochondrial import inner membrane translocase subunit tim13 like domains"/>
    <property type="match status" value="1"/>
</dbReference>
<dbReference type="InterPro" id="IPR035427">
    <property type="entry name" value="Tim10-like_dom_sf"/>
</dbReference>
<evidence type="ECO:0000259" key="2">
    <source>
        <dbReference type="Pfam" id="PF02953"/>
    </source>
</evidence>
<dbReference type="AlphaFoldDB" id="A0A9Q0M250"/>
<dbReference type="Proteomes" id="UP001142055">
    <property type="component" value="Chromosome 3"/>
</dbReference>
<keyword evidence="1" id="KW-0472">Membrane</keyword>
<dbReference type="GO" id="GO:0015031">
    <property type="term" value="P:protein transport"/>
    <property type="evidence" value="ECO:0007669"/>
    <property type="project" value="UniProtKB-KW"/>
</dbReference>
<keyword evidence="4" id="KW-1185">Reference proteome</keyword>
<keyword evidence="1" id="KW-0813">Transport</keyword>
<organism evidence="3 4">
    <name type="scientific">Blomia tropicalis</name>
    <name type="common">Mite</name>
    <dbReference type="NCBI Taxonomy" id="40697"/>
    <lineage>
        <taxon>Eukaryota</taxon>
        <taxon>Metazoa</taxon>
        <taxon>Ecdysozoa</taxon>
        <taxon>Arthropoda</taxon>
        <taxon>Chelicerata</taxon>
        <taxon>Arachnida</taxon>
        <taxon>Acari</taxon>
        <taxon>Acariformes</taxon>
        <taxon>Sarcoptiformes</taxon>
        <taxon>Astigmata</taxon>
        <taxon>Glycyphagoidea</taxon>
        <taxon>Echimyopodidae</taxon>
        <taxon>Blomia</taxon>
    </lineage>
</organism>
<keyword evidence="1" id="KW-0143">Chaperone</keyword>
<gene>
    <name evidence="3" type="ORF">RDWZM_008927</name>
</gene>
<comment type="function">
    <text evidence="1">Mitochondrial intermembrane chaperone that participates in the import and insertion of some multi-pass transmembrane proteins into the mitochondrial inner membrane. Also required for the transfer of beta-barrel precursors from the TOM complex to the sorting and assembly machinery (SAM complex) of the outer membrane. Acts as a chaperone-like protein that protects the hydrophobic precursors from aggregation and guide them through the mitochondrial intermembrane space.</text>
</comment>